<keyword evidence="2 9" id="KW-0863">Zinc-finger</keyword>
<comment type="similarity">
    <text evidence="7">Belongs to the type IV zinc-finger family. Class B subfamily.</text>
</comment>
<evidence type="ECO:0000256" key="1">
    <source>
        <dbReference type="ARBA" id="ARBA00022723"/>
    </source>
</evidence>
<evidence type="ECO:0000313" key="12">
    <source>
        <dbReference type="EMBL" id="KAL3620444.1"/>
    </source>
</evidence>
<dbReference type="PANTHER" id="PTHR47172">
    <property type="entry name" value="OS01G0976800 PROTEIN"/>
    <property type="match status" value="1"/>
</dbReference>
<dbReference type="GO" id="GO:0043565">
    <property type="term" value="F:sequence-specific DNA binding"/>
    <property type="evidence" value="ECO:0007669"/>
    <property type="project" value="UniProtKB-ARBA"/>
</dbReference>
<feature type="compositionally biased region" description="Basic and acidic residues" evidence="10">
    <location>
        <begin position="1"/>
        <end position="13"/>
    </location>
</feature>
<dbReference type="SUPFAM" id="SSF57716">
    <property type="entry name" value="Glucocorticoid receptor-like (DNA-binding domain)"/>
    <property type="match status" value="1"/>
</dbReference>
<evidence type="ECO:0000256" key="6">
    <source>
        <dbReference type="ARBA" id="ARBA00023163"/>
    </source>
</evidence>
<keyword evidence="3" id="KW-0862">Zinc</keyword>
<protein>
    <recommendedName>
        <fullName evidence="11">GATA-type domain-containing protein</fullName>
    </recommendedName>
</protein>
<evidence type="ECO:0000256" key="5">
    <source>
        <dbReference type="ARBA" id="ARBA00023125"/>
    </source>
</evidence>
<dbReference type="SMART" id="SM00401">
    <property type="entry name" value="ZnF_GATA"/>
    <property type="match status" value="1"/>
</dbReference>
<dbReference type="Proteomes" id="UP001632038">
    <property type="component" value="Unassembled WGS sequence"/>
</dbReference>
<sequence>MDKKKGKTIDLDLKLGPSNPDQDPPNYQNPPNQVINGTRVCRTCGVTNTCLWRKGPAGPQTLCNACGLKFMRAQRRAS</sequence>
<accession>A0ABD3BT40</accession>
<comment type="caution">
    <text evidence="12">The sequence shown here is derived from an EMBL/GenBank/DDBJ whole genome shotgun (WGS) entry which is preliminary data.</text>
</comment>
<evidence type="ECO:0000256" key="3">
    <source>
        <dbReference type="ARBA" id="ARBA00022833"/>
    </source>
</evidence>
<evidence type="ECO:0000256" key="9">
    <source>
        <dbReference type="PROSITE-ProRule" id="PRU00094"/>
    </source>
</evidence>
<organism evidence="12 13">
    <name type="scientific">Castilleja foliolosa</name>
    <dbReference type="NCBI Taxonomy" id="1961234"/>
    <lineage>
        <taxon>Eukaryota</taxon>
        <taxon>Viridiplantae</taxon>
        <taxon>Streptophyta</taxon>
        <taxon>Embryophyta</taxon>
        <taxon>Tracheophyta</taxon>
        <taxon>Spermatophyta</taxon>
        <taxon>Magnoliopsida</taxon>
        <taxon>eudicotyledons</taxon>
        <taxon>Gunneridae</taxon>
        <taxon>Pentapetalae</taxon>
        <taxon>asterids</taxon>
        <taxon>lamiids</taxon>
        <taxon>Lamiales</taxon>
        <taxon>Orobanchaceae</taxon>
        <taxon>Pedicularideae</taxon>
        <taxon>Castillejinae</taxon>
        <taxon>Castilleja</taxon>
    </lineage>
</organism>
<evidence type="ECO:0000256" key="10">
    <source>
        <dbReference type="SAM" id="MobiDB-lite"/>
    </source>
</evidence>
<dbReference type="PROSITE" id="PS00344">
    <property type="entry name" value="GATA_ZN_FINGER_1"/>
    <property type="match status" value="1"/>
</dbReference>
<keyword evidence="1" id="KW-0479">Metal-binding</keyword>
<dbReference type="PANTHER" id="PTHR47172:SF24">
    <property type="entry name" value="GATA ZINC FINGER DOMAIN-CONTAINING PROTEIN 14-RELATED"/>
    <property type="match status" value="1"/>
</dbReference>
<proteinExistence type="inferred from homology"/>
<keyword evidence="5" id="KW-0238">DNA-binding</keyword>
<dbReference type="InterPro" id="IPR000679">
    <property type="entry name" value="Znf_GATA"/>
</dbReference>
<gene>
    <name evidence="12" type="ORF">CASFOL_035356</name>
</gene>
<keyword evidence="6" id="KW-0804">Transcription</keyword>
<feature type="compositionally biased region" description="Low complexity" evidence="10">
    <location>
        <begin position="17"/>
        <end position="32"/>
    </location>
</feature>
<keyword evidence="13" id="KW-1185">Reference proteome</keyword>
<name>A0ABD3BT40_9LAMI</name>
<dbReference type="AlphaFoldDB" id="A0ABD3BT40"/>
<evidence type="ECO:0000256" key="2">
    <source>
        <dbReference type="ARBA" id="ARBA00022771"/>
    </source>
</evidence>
<dbReference type="CDD" id="cd00202">
    <property type="entry name" value="ZnF_GATA"/>
    <property type="match status" value="1"/>
</dbReference>
<feature type="region of interest" description="Disordered" evidence="10">
    <location>
        <begin position="1"/>
        <end position="32"/>
    </location>
</feature>
<dbReference type="InterPro" id="IPR013088">
    <property type="entry name" value="Znf_NHR/GATA"/>
</dbReference>
<keyword evidence="4" id="KW-0805">Transcription regulation</keyword>
<evidence type="ECO:0000313" key="13">
    <source>
        <dbReference type="Proteomes" id="UP001632038"/>
    </source>
</evidence>
<dbReference type="GO" id="GO:0008270">
    <property type="term" value="F:zinc ion binding"/>
    <property type="evidence" value="ECO:0007669"/>
    <property type="project" value="UniProtKB-KW"/>
</dbReference>
<evidence type="ECO:0000259" key="11">
    <source>
        <dbReference type="PROSITE" id="PS50114"/>
    </source>
</evidence>
<evidence type="ECO:0000256" key="7">
    <source>
        <dbReference type="ARBA" id="ARBA00024019"/>
    </source>
</evidence>
<evidence type="ECO:0000256" key="4">
    <source>
        <dbReference type="ARBA" id="ARBA00023015"/>
    </source>
</evidence>
<feature type="domain" description="GATA-type" evidence="11">
    <location>
        <begin position="35"/>
        <end position="68"/>
    </location>
</feature>
<dbReference type="EMBL" id="JAVIJP010000066">
    <property type="protein sequence ID" value="KAL3620444.1"/>
    <property type="molecule type" value="Genomic_DNA"/>
</dbReference>
<dbReference type="Pfam" id="PF00320">
    <property type="entry name" value="GATA"/>
    <property type="match status" value="1"/>
</dbReference>
<evidence type="ECO:0000256" key="8">
    <source>
        <dbReference type="ARBA" id="ARBA00037539"/>
    </source>
</evidence>
<dbReference type="Gene3D" id="3.30.50.10">
    <property type="entry name" value="Erythroid Transcription Factor GATA-1, subunit A"/>
    <property type="match status" value="1"/>
</dbReference>
<dbReference type="PROSITE" id="PS50114">
    <property type="entry name" value="GATA_ZN_FINGER_2"/>
    <property type="match status" value="1"/>
</dbReference>
<comment type="function">
    <text evidence="8">Transcriptional regulator that specifically binds 5'-GATA-3' or 5'-GAT-3' motifs within gene promoters.</text>
</comment>
<reference evidence="13" key="1">
    <citation type="journal article" date="2024" name="IScience">
        <title>Strigolactones Initiate the Formation of Haustorium-like Structures in Castilleja.</title>
        <authorList>
            <person name="Buerger M."/>
            <person name="Peterson D."/>
            <person name="Chory J."/>
        </authorList>
    </citation>
    <scope>NUCLEOTIDE SEQUENCE [LARGE SCALE GENOMIC DNA]</scope>
</reference>